<feature type="transmembrane region" description="Helical" evidence="6">
    <location>
        <begin position="317"/>
        <end position="345"/>
    </location>
</feature>
<dbReference type="InterPro" id="IPR004089">
    <property type="entry name" value="MCPsignal_dom"/>
</dbReference>
<dbReference type="Pfam" id="PF00015">
    <property type="entry name" value="MCPsignal"/>
    <property type="match status" value="1"/>
</dbReference>
<evidence type="ECO:0000256" key="5">
    <source>
        <dbReference type="PROSITE-ProRule" id="PRU00284"/>
    </source>
</evidence>
<evidence type="ECO:0000256" key="3">
    <source>
        <dbReference type="ARBA" id="ARBA00023224"/>
    </source>
</evidence>
<keyword evidence="6" id="KW-0472">Membrane</keyword>
<protein>
    <submittedName>
        <fullName evidence="10">Methyl-accepting chemotaxis protein</fullName>
    </submittedName>
</protein>
<dbReference type="SUPFAM" id="SSF58104">
    <property type="entry name" value="Methyl-accepting chemotaxis protein (MCP) signaling domain"/>
    <property type="match status" value="1"/>
</dbReference>
<dbReference type="PANTHER" id="PTHR32089:SF112">
    <property type="entry name" value="LYSOZYME-LIKE PROTEIN-RELATED"/>
    <property type="match status" value="1"/>
</dbReference>
<dbReference type="InterPro" id="IPR029150">
    <property type="entry name" value="dCache_3"/>
</dbReference>
<dbReference type="SMART" id="SM00304">
    <property type="entry name" value="HAMP"/>
    <property type="match status" value="1"/>
</dbReference>
<keyword evidence="3 5" id="KW-0807">Transducer</keyword>
<dbReference type="SUPFAM" id="SSF103190">
    <property type="entry name" value="Sensory domain-like"/>
    <property type="match status" value="1"/>
</dbReference>
<evidence type="ECO:0000313" key="10">
    <source>
        <dbReference type="EMBL" id="SFJ42913.1"/>
    </source>
</evidence>
<organism evidence="10 11">
    <name type="scientific">Desulfomicrobium apsheronum</name>
    <dbReference type="NCBI Taxonomy" id="52560"/>
    <lineage>
        <taxon>Bacteria</taxon>
        <taxon>Pseudomonadati</taxon>
        <taxon>Thermodesulfobacteriota</taxon>
        <taxon>Desulfovibrionia</taxon>
        <taxon>Desulfovibrionales</taxon>
        <taxon>Desulfomicrobiaceae</taxon>
        <taxon>Desulfomicrobium</taxon>
    </lineage>
</organism>
<accession>A0A1I3R8H0</accession>
<proteinExistence type="inferred from homology"/>
<comment type="similarity">
    <text evidence="4">Belongs to the methyl-accepting chemotaxis (MCP) protein family.</text>
</comment>
<feature type="domain" description="T-SNARE coiled-coil homology" evidence="8">
    <location>
        <begin position="574"/>
        <end position="636"/>
    </location>
</feature>
<keyword evidence="11" id="KW-1185">Reference proteome</keyword>
<evidence type="ECO:0000313" key="11">
    <source>
        <dbReference type="Proteomes" id="UP000198635"/>
    </source>
</evidence>
<dbReference type="PANTHER" id="PTHR32089">
    <property type="entry name" value="METHYL-ACCEPTING CHEMOTAXIS PROTEIN MCPB"/>
    <property type="match status" value="1"/>
</dbReference>
<dbReference type="GO" id="GO:0005886">
    <property type="term" value="C:plasma membrane"/>
    <property type="evidence" value="ECO:0007669"/>
    <property type="project" value="UniProtKB-SubCell"/>
</dbReference>
<dbReference type="CDD" id="cd06225">
    <property type="entry name" value="HAMP"/>
    <property type="match status" value="1"/>
</dbReference>
<dbReference type="InterPro" id="IPR003660">
    <property type="entry name" value="HAMP_dom"/>
</dbReference>
<dbReference type="Gene3D" id="1.10.287.950">
    <property type="entry name" value="Methyl-accepting chemotaxis protein"/>
    <property type="match status" value="1"/>
</dbReference>
<dbReference type="GO" id="GO:0007165">
    <property type="term" value="P:signal transduction"/>
    <property type="evidence" value="ECO:0007669"/>
    <property type="project" value="UniProtKB-KW"/>
</dbReference>
<dbReference type="RefSeq" id="WP_092372941.1">
    <property type="nucleotide sequence ID" value="NZ_FORX01000003.1"/>
</dbReference>
<gene>
    <name evidence="10" type="ORF">SAMN04488082_10380</name>
</gene>
<dbReference type="AlphaFoldDB" id="A0A1I3R8H0"/>
<dbReference type="STRING" id="52560.SAMN04488082_10380"/>
<evidence type="ECO:0000256" key="6">
    <source>
        <dbReference type="SAM" id="Phobius"/>
    </source>
</evidence>
<dbReference type="PROSITE" id="PS50192">
    <property type="entry name" value="T_SNARE"/>
    <property type="match status" value="1"/>
</dbReference>
<feature type="domain" description="Methyl-accepting transducer" evidence="7">
    <location>
        <begin position="415"/>
        <end position="644"/>
    </location>
</feature>
<evidence type="ECO:0000259" key="9">
    <source>
        <dbReference type="PROSITE" id="PS50885"/>
    </source>
</evidence>
<dbReference type="EMBL" id="FORX01000003">
    <property type="protein sequence ID" value="SFJ42913.1"/>
    <property type="molecule type" value="Genomic_DNA"/>
</dbReference>
<evidence type="ECO:0000256" key="2">
    <source>
        <dbReference type="ARBA" id="ARBA00022519"/>
    </source>
</evidence>
<keyword evidence="6" id="KW-0812">Transmembrane</keyword>
<name>A0A1I3R8H0_9BACT</name>
<reference evidence="11" key="1">
    <citation type="submission" date="2016-10" db="EMBL/GenBank/DDBJ databases">
        <authorList>
            <person name="Varghese N."/>
            <person name="Submissions S."/>
        </authorList>
    </citation>
    <scope>NUCLEOTIDE SEQUENCE [LARGE SCALE GENOMIC DNA]</scope>
    <source>
        <strain evidence="11">DSM 5918</strain>
    </source>
</reference>
<keyword evidence="2" id="KW-0997">Cell inner membrane</keyword>
<dbReference type="PROSITE" id="PS50111">
    <property type="entry name" value="CHEMOTAXIS_TRANSDUC_2"/>
    <property type="match status" value="1"/>
</dbReference>
<evidence type="ECO:0000259" key="8">
    <source>
        <dbReference type="PROSITE" id="PS50192"/>
    </source>
</evidence>
<keyword evidence="2" id="KW-1003">Cell membrane</keyword>
<evidence type="ECO:0000256" key="1">
    <source>
        <dbReference type="ARBA" id="ARBA00004429"/>
    </source>
</evidence>
<dbReference type="PROSITE" id="PS50885">
    <property type="entry name" value="HAMP"/>
    <property type="match status" value="1"/>
</dbReference>
<evidence type="ECO:0000259" key="7">
    <source>
        <dbReference type="PROSITE" id="PS50111"/>
    </source>
</evidence>
<feature type="domain" description="HAMP" evidence="9">
    <location>
        <begin position="342"/>
        <end position="396"/>
    </location>
</feature>
<dbReference type="Pfam" id="PF14827">
    <property type="entry name" value="dCache_3"/>
    <property type="match status" value="1"/>
</dbReference>
<dbReference type="SMART" id="SM00283">
    <property type="entry name" value="MA"/>
    <property type="match status" value="1"/>
</dbReference>
<sequence>MKLRFKFVLPLFISVVVLGLAGGLLIRSQLTDFQGQLLRSIAEEKSREVDTAITTLANQGLEKAALFSRRTDVVQAFELAHMGNIENEADPLMQQARDELRRLLADDLAGFKSISGKSMQLHFHLPKARSLVRLWREKQTKRGGEWVDISDDLTSFRETVVQVNANGKSIKGIEVGSGGFAIRGIAPVVDADGQQLGSVETLESFESVIEGAASGEGQSMVVYMNAANLSVATALQNPEKNPLVGDKFVLVTPTEDGRVEGLVTLDFLMKGQQGTVYERYGDAALAAFPVRDYSGDQVGVLVYAFDASSWTTAIRDVGFYILALMAVVLMAAGLISSFVLMRLIIRPLSLMKTRIVDITEDRADLTDCLAVTSSDEIGELCSWFNKLMDKIRNMLANVAQSSNQVASASQGLLQLAGSLNGYADSMTQTSKAAASSTDDMSSNMNTVAAAMEEFTVNIGTVATNSDEMSATISEIAVSTGKAKEMTVRAVSAASKATAQVSELGAATRDIGKVTESITAISSQTNLLALNATIEAARAGDAGRGFAVVANEIKELAQQTARETEEIRNRIQGIQQATGHTISEIAEITEVIGDVDVIVGSIAAAVEEQSVTTRDIAENVGQASVGVQQVNESVAHVDSVVRDIARDVGQVRNVAEDVTSTAKSVHENAQNLSGLAEGLDTMVSKFKI</sequence>
<dbReference type="InterPro" id="IPR029151">
    <property type="entry name" value="Sensor-like_sf"/>
</dbReference>
<dbReference type="Proteomes" id="UP000198635">
    <property type="component" value="Unassembled WGS sequence"/>
</dbReference>
<keyword evidence="6" id="KW-1133">Transmembrane helix</keyword>
<evidence type="ECO:0000256" key="4">
    <source>
        <dbReference type="ARBA" id="ARBA00029447"/>
    </source>
</evidence>
<dbReference type="Pfam" id="PF00672">
    <property type="entry name" value="HAMP"/>
    <property type="match status" value="1"/>
</dbReference>
<comment type="subcellular location">
    <subcellularLocation>
        <location evidence="1">Cell inner membrane</location>
        <topology evidence="1">Multi-pass membrane protein</topology>
    </subcellularLocation>
</comment>
<dbReference type="InterPro" id="IPR000727">
    <property type="entry name" value="T_SNARE_dom"/>
</dbReference>
<dbReference type="OrthoDB" id="9816383at2"/>